<accession>A0AAN8RHW0</accession>
<dbReference type="AlphaFoldDB" id="A0AAN8RHW0"/>
<sequence>MCERTHLVYACGHKVVYSRTPCKTQAESNNASAPDDLVESFCAEYQEEIEIPEERDCGPCVQARDLEDFNKLKLGPFVLVEEIDVEAEC</sequence>
<gene>
    <name evidence="1" type="ORF">TWF718_002058</name>
</gene>
<name>A0AAN8RHW0_9PEZI</name>
<dbReference type="EMBL" id="JAVHNR010000001">
    <property type="protein sequence ID" value="KAK6357750.1"/>
    <property type="molecule type" value="Genomic_DNA"/>
</dbReference>
<comment type="caution">
    <text evidence="1">The sequence shown here is derived from an EMBL/GenBank/DDBJ whole genome shotgun (WGS) entry which is preliminary data.</text>
</comment>
<proteinExistence type="predicted"/>
<evidence type="ECO:0000313" key="1">
    <source>
        <dbReference type="EMBL" id="KAK6357750.1"/>
    </source>
</evidence>
<keyword evidence="2" id="KW-1185">Reference proteome</keyword>
<evidence type="ECO:0000313" key="2">
    <source>
        <dbReference type="Proteomes" id="UP001313282"/>
    </source>
</evidence>
<organism evidence="1 2">
    <name type="scientific">Orbilia javanica</name>
    <dbReference type="NCBI Taxonomy" id="47235"/>
    <lineage>
        <taxon>Eukaryota</taxon>
        <taxon>Fungi</taxon>
        <taxon>Dikarya</taxon>
        <taxon>Ascomycota</taxon>
        <taxon>Pezizomycotina</taxon>
        <taxon>Orbiliomycetes</taxon>
        <taxon>Orbiliales</taxon>
        <taxon>Orbiliaceae</taxon>
        <taxon>Orbilia</taxon>
    </lineage>
</organism>
<reference evidence="1 2" key="1">
    <citation type="submission" date="2019-10" db="EMBL/GenBank/DDBJ databases">
        <authorList>
            <person name="Palmer J.M."/>
        </authorList>
    </citation>
    <scope>NUCLEOTIDE SEQUENCE [LARGE SCALE GENOMIC DNA]</scope>
    <source>
        <strain evidence="1 2">TWF718</strain>
    </source>
</reference>
<protein>
    <submittedName>
        <fullName evidence="1">Uncharacterized protein</fullName>
    </submittedName>
</protein>
<dbReference type="Proteomes" id="UP001313282">
    <property type="component" value="Unassembled WGS sequence"/>
</dbReference>